<dbReference type="PANTHER" id="PTHR43736">
    <property type="entry name" value="ADP-RIBOSE PYROPHOSPHATASE"/>
    <property type="match status" value="1"/>
</dbReference>
<evidence type="ECO:0000259" key="2">
    <source>
        <dbReference type="PROSITE" id="PS51462"/>
    </source>
</evidence>
<dbReference type="Gene3D" id="3.90.79.10">
    <property type="entry name" value="Nucleoside Triphosphate Pyrophosphohydrolase"/>
    <property type="match status" value="1"/>
</dbReference>
<dbReference type="RefSeq" id="WP_246012711.1">
    <property type="nucleotide sequence ID" value="NZ_SMGO01000001.1"/>
</dbReference>
<name>A0A4V2PY97_9SPHI</name>
<feature type="domain" description="Nudix hydrolase" evidence="2">
    <location>
        <begin position="63"/>
        <end position="193"/>
    </location>
</feature>
<dbReference type="CDD" id="cd03673">
    <property type="entry name" value="NUDIX_Ap6A_hydrolase"/>
    <property type="match status" value="1"/>
</dbReference>
<dbReference type="Pfam" id="PF00293">
    <property type="entry name" value="NUDIX"/>
    <property type="match status" value="1"/>
</dbReference>
<keyword evidence="1" id="KW-0378">Hydrolase</keyword>
<organism evidence="3 4">
    <name type="scientific">Albibacterium bauzanense</name>
    <dbReference type="NCBI Taxonomy" id="653929"/>
    <lineage>
        <taxon>Bacteria</taxon>
        <taxon>Pseudomonadati</taxon>
        <taxon>Bacteroidota</taxon>
        <taxon>Sphingobacteriia</taxon>
        <taxon>Sphingobacteriales</taxon>
        <taxon>Sphingobacteriaceae</taxon>
        <taxon>Albibacterium</taxon>
    </lineage>
</organism>
<dbReference type="SUPFAM" id="SSF55811">
    <property type="entry name" value="Nudix"/>
    <property type="match status" value="1"/>
</dbReference>
<reference evidence="3 4" key="1">
    <citation type="submission" date="2019-03" db="EMBL/GenBank/DDBJ databases">
        <title>Genomic Encyclopedia of Archaeal and Bacterial Type Strains, Phase II (KMG-II): from individual species to whole genera.</title>
        <authorList>
            <person name="Goeker M."/>
        </authorList>
    </citation>
    <scope>NUCLEOTIDE SEQUENCE [LARGE SCALE GENOMIC DNA]</scope>
    <source>
        <strain evidence="3 4">DSM 22554</strain>
    </source>
</reference>
<evidence type="ECO:0000313" key="4">
    <source>
        <dbReference type="Proteomes" id="UP000294616"/>
    </source>
</evidence>
<dbReference type="PANTHER" id="PTHR43736:SF1">
    <property type="entry name" value="DIHYDRONEOPTERIN TRIPHOSPHATE DIPHOSPHATASE"/>
    <property type="match status" value="1"/>
</dbReference>
<protein>
    <submittedName>
        <fullName evidence="3">ADP-ribose pyrophosphatase YjhB (NUDIX family)</fullName>
    </submittedName>
</protein>
<dbReference type="Proteomes" id="UP000294616">
    <property type="component" value="Unassembled WGS sequence"/>
</dbReference>
<evidence type="ECO:0000256" key="1">
    <source>
        <dbReference type="ARBA" id="ARBA00022801"/>
    </source>
</evidence>
<dbReference type="InterPro" id="IPR020476">
    <property type="entry name" value="Nudix_hydrolase"/>
</dbReference>
<keyword evidence="4" id="KW-1185">Reference proteome</keyword>
<dbReference type="InterPro" id="IPR015797">
    <property type="entry name" value="NUDIX_hydrolase-like_dom_sf"/>
</dbReference>
<accession>A0A4V2PY97</accession>
<comment type="caution">
    <text evidence="3">The sequence shown here is derived from an EMBL/GenBank/DDBJ whole genome shotgun (WGS) entry which is preliminary data.</text>
</comment>
<gene>
    <name evidence="3" type="ORF">C8N28_0461</name>
</gene>
<sequence length="194" mass="22197">MNESALILTHFHETSSSSTQNIDIQDFDIKKLFQQIVENKLQQTFILQTDDPKATLKEIKKAVRVINAAGGLVKNANSDYLFIKRLGKWDLPKGKVEEGEKMREAAVREVAEECSIEIDSLGKKIESTYHVYVLKGEFILKKTNWYKMKVNSVPDLIPQTEEDISDAKWFSAKDLHIIRENTYPLIKALIADLN</sequence>
<dbReference type="AlphaFoldDB" id="A0A4V2PY97"/>
<dbReference type="GO" id="GO:0016787">
    <property type="term" value="F:hydrolase activity"/>
    <property type="evidence" value="ECO:0007669"/>
    <property type="project" value="UniProtKB-KW"/>
</dbReference>
<dbReference type="PROSITE" id="PS51462">
    <property type="entry name" value="NUDIX"/>
    <property type="match status" value="1"/>
</dbReference>
<evidence type="ECO:0000313" key="3">
    <source>
        <dbReference type="EMBL" id="TCK85161.1"/>
    </source>
</evidence>
<dbReference type="PRINTS" id="PR00502">
    <property type="entry name" value="NUDIXFAMILY"/>
</dbReference>
<dbReference type="InterPro" id="IPR000086">
    <property type="entry name" value="NUDIX_hydrolase_dom"/>
</dbReference>
<dbReference type="EMBL" id="SMGO01000001">
    <property type="protein sequence ID" value="TCK85161.1"/>
    <property type="molecule type" value="Genomic_DNA"/>
</dbReference>
<proteinExistence type="predicted"/>